<proteinExistence type="inferred from homology"/>
<dbReference type="Proteomes" id="UP000280501">
    <property type="component" value="Unassembled WGS sequence"/>
</dbReference>
<dbReference type="Pfam" id="PF07994">
    <property type="entry name" value="NAD_binding_5"/>
    <property type="match status" value="1"/>
</dbReference>
<evidence type="ECO:0000259" key="3">
    <source>
        <dbReference type="Pfam" id="PF01658"/>
    </source>
</evidence>
<dbReference type="GO" id="GO:0008654">
    <property type="term" value="P:phospholipid biosynthetic process"/>
    <property type="evidence" value="ECO:0007669"/>
    <property type="project" value="InterPro"/>
</dbReference>
<dbReference type="GO" id="GO:0004512">
    <property type="term" value="F:inositol-3-phosphate synthase activity"/>
    <property type="evidence" value="ECO:0007669"/>
    <property type="project" value="InterPro"/>
</dbReference>
<organism evidence="4 5">
    <name type="scientific">Myceligenerans xiligouense</name>
    <dbReference type="NCBI Taxonomy" id="253184"/>
    <lineage>
        <taxon>Bacteria</taxon>
        <taxon>Bacillati</taxon>
        <taxon>Actinomycetota</taxon>
        <taxon>Actinomycetes</taxon>
        <taxon>Micrococcales</taxon>
        <taxon>Promicromonosporaceae</taxon>
        <taxon>Myceligenerans</taxon>
    </lineage>
</organism>
<protein>
    <submittedName>
        <fullName evidence="4">Myo-inositol-1-phosphate synthase</fullName>
    </submittedName>
</protein>
<comment type="similarity">
    <text evidence="1">Belongs to the myo-inositol 1-phosphate synthase family.</text>
</comment>
<dbReference type="EMBL" id="RKQZ01000001">
    <property type="protein sequence ID" value="RPF20297.1"/>
    <property type="molecule type" value="Genomic_DNA"/>
</dbReference>
<dbReference type="Gene3D" id="3.30.360.10">
    <property type="entry name" value="Dihydrodipicolinate Reductase, domain 2"/>
    <property type="match status" value="1"/>
</dbReference>
<feature type="domain" description="Myo-inositol-1-phosphate synthase GAPDH-like" evidence="3">
    <location>
        <begin position="235"/>
        <end position="338"/>
    </location>
</feature>
<evidence type="ECO:0000313" key="5">
    <source>
        <dbReference type="Proteomes" id="UP000280501"/>
    </source>
</evidence>
<dbReference type="OrthoDB" id="729130at2"/>
<dbReference type="InterPro" id="IPR002587">
    <property type="entry name" value="Myo-inos-1-P_Synthase"/>
</dbReference>
<dbReference type="SUPFAM" id="SSF51735">
    <property type="entry name" value="NAD(P)-binding Rossmann-fold domains"/>
    <property type="match status" value="1"/>
</dbReference>
<dbReference type="RefSeq" id="WP_123813479.1">
    <property type="nucleotide sequence ID" value="NZ_RKQZ01000001.1"/>
</dbReference>
<dbReference type="GO" id="GO:0006021">
    <property type="term" value="P:inositol biosynthetic process"/>
    <property type="evidence" value="ECO:0007669"/>
    <property type="project" value="InterPro"/>
</dbReference>
<accession>A0A3N4YJK5</accession>
<dbReference type="SUPFAM" id="SSF55347">
    <property type="entry name" value="Glyceraldehyde-3-phosphate dehydrogenase-like, C-terminal domain"/>
    <property type="match status" value="1"/>
</dbReference>
<dbReference type="AlphaFoldDB" id="A0A3N4YJK5"/>
<evidence type="ECO:0000313" key="4">
    <source>
        <dbReference type="EMBL" id="RPF20297.1"/>
    </source>
</evidence>
<name>A0A3N4YJK5_9MICO</name>
<keyword evidence="5" id="KW-1185">Reference proteome</keyword>
<reference evidence="4 5" key="1">
    <citation type="submission" date="2018-11" db="EMBL/GenBank/DDBJ databases">
        <title>Sequencing the genomes of 1000 actinobacteria strains.</title>
        <authorList>
            <person name="Klenk H.-P."/>
        </authorList>
    </citation>
    <scope>NUCLEOTIDE SEQUENCE [LARGE SCALE GENOMIC DNA]</scope>
    <source>
        <strain evidence="4 5">DSM 15700</strain>
    </source>
</reference>
<dbReference type="InterPro" id="IPR036291">
    <property type="entry name" value="NAD(P)-bd_dom_sf"/>
</dbReference>
<dbReference type="PANTHER" id="PTHR11510">
    <property type="entry name" value="MYO-INOSITOL-1 PHOSPHATE SYNTHASE"/>
    <property type="match status" value="1"/>
</dbReference>
<dbReference type="InterPro" id="IPR013021">
    <property type="entry name" value="Myo-inos-1-P_Synthase_GAPDH"/>
</dbReference>
<evidence type="ECO:0000256" key="1">
    <source>
        <dbReference type="ARBA" id="ARBA00010813"/>
    </source>
</evidence>
<sequence length="419" mass="43340">MHPDHDRADASARSDRPTTGLWLIGARGSVATTATLGLAALAGGHADPTGCVTARPGLATAAMPGFENIVIGGHDLSACPLPKRAEALADAGMLPSRLVTLTREALDAADAEVRPGHDPARPEGSGQATAERLAADIVAFRERHGLERVVVVDVASTEPLPDPLPEHDDAALLAAALADPDRTPLPASSLYAYAAILAGAPYAAFTPSASIALPALTHLATEHGIPFAGQDGKTGQTWLRTVVAPAFAARNLRVLSWSGTNLLGGGDGATLADPHAVDSKLSSKSRGLRAITGTDTTPLHIDYVPDLGDVKVAWDHVHAEGFLGSRLTLQTTWSAYDSMLAAPLVLDLARLLGLAHAAGLTGPIPELGFFFKDPWGSDLHDTAAQERALTDWVRDTAARVPATGAPRRNADGGAGEGSR</sequence>
<comment type="caution">
    <text evidence="4">The sequence shown here is derived from an EMBL/GenBank/DDBJ whole genome shotgun (WGS) entry which is preliminary data.</text>
</comment>
<dbReference type="PIRSF" id="PIRSF015578">
    <property type="entry name" value="Myoinos-ppht_syn"/>
    <property type="match status" value="1"/>
</dbReference>
<feature type="region of interest" description="Disordered" evidence="2">
    <location>
        <begin position="400"/>
        <end position="419"/>
    </location>
</feature>
<evidence type="ECO:0000256" key="2">
    <source>
        <dbReference type="SAM" id="MobiDB-lite"/>
    </source>
</evidence>
<gene>
    <name evidence="4" type="ORF">EDD34_0880</name>
</gene>
<dbReference type="Pfam" id="PF01658">
    <property type="entry name" value="Inos-1-P_synth"/>
    <property type="match status" value="1"/>
</dbReference>
<dbReference type="Gene3D" id="3.40.50.720">
    <property type="entry name" value="NAD(P)-binding Rossmann-like Domain"/>
    <property type="match status" value="1"/>
</dbReference>